<dbReference type="PANTHER" id="PTHR38834:SF3">
    <property type="entry name" value="SOLUTE-BINDING PROTEIN FAMILY 3_N-TERMINAL DOMAIN-CONTAINING PROTEIN"/>
    <property type="match status" value="1"/>
</dbReference>
<dbReference type="PANTHER" id="PTHR38834">
    <property type="entry name" value="PERIPLASMIC SUBSTRATE BINDING PROTEIN FAMILY 3"/>
    <property type="match status" value="1"/>
</dbReference>
<sequence>MMPCFAGSFERLHYTTEVYPPYNYLEQGRLTGLSVEMLRKIWDELGVAHQKIDVLPWARAYYDIEHQTNRVLFAMAQKESRLNKFQWACPIMARHNGALIALKSSKIVIRDASDLRRYVIGTIREGSTEEELIAIQGGKKTNVVRNVSLAANLSLLNKGRIQLLAHEERSASVMISQLGYNENDYEVVYVLKSLPICFAFSLSVEPGLIRQFQQALNKIIKTGEYEQLKQYFFPG</sequence>
<dbReference type="SUPFAM" id="SSF53850">
    <property type="entry name" value="Periplasmic binding protein-like II"/>
    <property type="match status" value="1"/>
</dbReference>
<keyword evidence="3" id="KW-1185">Reference proteome</keyword>
<gene>
    <name evidence="2" type="ORF">SG34_011255</name>
</gene>
<dbReference type="Proteomes" id="UP000032352">
    <property type="component" value="Chromosome"/>
</dbReference>
<organism evidence="2 3">
    <name type="scientific">Thalassomonas viridans</name>
    <dbReference type="NCBI Taxonomy" id="137584"/>
    <lineage>
        <taxon>Bacteria</taxon>
        <taxon>Pseudomonadati</taxon>
        <taxon>Pseudomonadota</taxon>
        <taxon>Gammaproteobacteria</taxon>
        <taxon>Alteromonadales</taxon>
        <taxon>Colwelliaceae</taxon>
        <taxon>Thalassomonas</taxon>
    </lineage>
</organism>
<accession>A0AAF0C9E1</accession>
<reference evidence="2 3" key="1">
    <citation type="journal article" date="2015" name="Genome Announc.">
        <title>Draft Genome Sequences of Marine Isolates of Thalassomonas viridans and Thalassomonas actiniarum.</title>
        <authorList>
            <person name="Olonade I."/>
            <person name="van Zyl L.J."/>
            <person name="Trindade M."/>
        </authorList>
    </citation>
    <scope>NUCLEOTIDE SEQUENCE [LARGE SCALE GENOMIC DNA]</scope>
    <source>
        <strain evidence="2 3">XOM25</strain>
    </source>
</reference>
<evidence type="ECO:0000313" key="3">
    <source>
        <dbReference type="Proteomes" id="UP000032352"/>
    </source>
</evidence>
<dbReference type="Pfam" id="PF00497">
    <property type="entry name" value="SBP_bac_3"/>
    <property type="match status" value="1"/>
</dbReference>
<dbReference type="EMBL" id="CP059733">
    <property type="protein sequence ID" value="WDE07407.1"/>
    <property type="molecule type" value="Genomic_DNA"/>
</dbReference>
<protein>
    <submittedName>
        <fullName evidence="2">Transporter substrate-binding domain-containing protein</fullName>
    </submittedName>
</protein>
<dbReference type="AlphaFoldDB" id="A0AAF0C9E1"/>
<feature type="domain" description="Solute-binding protein family 3/N-terminal" evidence="1">
    <location>
        <begin position="11"/>
        <end position="235"/>
    </location>
</feature>
<evidence type="ECO:0000259" key="1">
    <source>
        <dbReference type="SMART" id="SM00062"/>
    </source>
</evidence>
<dbReference type="SMART" id="SM00062">
    <property type="entry name" value="PBPb"/>
    <property type="match status" value="1"/>
</dbReference>
<dbReference type="InterPro" id="IPR001638">
    <property type="entry name" value="Solute-binding_3/MltF_N"/>
</dbReference>
<reference evidence="2 3" key="2">
    <citation type="journal article" date="2022" name="Mar. Drugs">
        <title>Bioassay-Guided Fractionation Leads to the Detection of Cholic Acid Generated by the Rare Thalassomonas sp.</title>
        <authorList>
            <person name="Pheiffer F."/>
            <person name="Schneider Y.K."/>
            <person name="Hansen E.H."/>
            <person name="Andersen J.H."/>
            <person name="Isaksson J."/>
            <person name="Busche T."/>
            <person name="R C."/>
            <person name="Kalinowski J."/>
            <person name="Zyl L.V."/>
            <person name="Trindade M."/>
        </authorList>
    </citation>
    <scope>NUCLEOTIDE SEQUENCE [LARGE SCALE GENOMIC DNA]</scope>
    <source>
        <strain evidence="2 3">XOM25</strain>
    </source>
</reference>
<proteinExistence type="predicted"/>
<dbReference type="Gene3D" id="3.40.190.10">
    <property type="entry name" value="Periplasmic binding protein-like II"/>
    <property type="match status" value="2"/>
</dbReference>
<name>A0AAF0C9E1_9GAMM</name>
<evidence type="ECO:0000313" key="2">
    <source>
        <dbReference type="EMBL" id="WDE07407.1"/>
    </source>
</evidence>
<dbReference type="KEGG" id="tvd:SG34_011255"/>